<dbReference type="InterPro" id="IPR023201">
    <property type="entry name" value="SecY_dom_sf"/>
</dbReference>
<dbReference type="GO" id="GO:0016020">
    <property type="term" value="C:membrane"/>
    <property type="evidence" value="ECO:0007669"/>
    <property type="project" value="InterPro"/>
</dbReference>
<dbReference type="Pfam" id="PF00344">
    <property type="entry name" value="SecY"/>
    <property type="match status" value="1"/>
</dbReference>
<protein>
    <submittedName>
        <fullName evidence="3">SecY protein</fullName>
    </submittedName>
</protein>
<dbReference type="InterPro" id="IPR002208">
    <property type="entry name" value="SecY/SEC61-alpha"/>
</dbReference>
<evidence type="ECO:0000256" key="1">
    <source>
        <dbReference type="RuleBase" id="RU004349"/>
    </source>
</evidence>
<feature type="transmembrane region" description="Helical" evidence="2">
    <location>
        <begin position="25"/>
        <end position="46"/>
    </location>
</feature>
<dbReference type="SUPFAM" id="SSF103491">
    <property type="entry name" value="Preprotein translocase SecY subunit"/>
    <property type="match status" value="1"/>
</dbReference>
<name>A0A5C3N7G5_9AGAM</name>
<sequence length="153" mass="16696">MSSNDFADRLLLSPRQAAKSPLTKIFWTAVTLLVFLVCSQVPLYWLRIILASKCDTLMGLGISPILSSLKEDRALFSSAQKLSTLIISLCQATVYVLTGLYVQPSDPGAGVCLRLIIQLDCATSIVILLDELLQKALLDPVHTPVYIVFTLSA</sequence>
<keyword evidence="2" id="KW-0812">Transmembrane</keyword>
<dbReference type="PANTHER" id="PTHR10906">
    <property type="entry name" value="SECY/SEC61-ALPHA FAMILY MEMBER"/>
    <property type="match status" value="1"/>
</dbReference>
<keyword evidence="4" id="KW-1185">Reference proteome</keyword>
<dbReference type="OrthoDB" id="3010309at2759"/>
<organism evidence="3 4">
    <name type="scientific">Heliocybe sulcata</name>
    <dbReference type="NCBI Taxonomy" id="5364"/>
    <lineage>
        <taxon>Eukaryota</taxon>
        <taxon>Fungi</taxon>
        <taxon>Dikarya</taxon>
        <taxon>Basidiomycota</taxon>
        <taxon>Agaricomycotina</taxon>
        <taxon>Agaricomycetes</taxon>
        <taxon>Gloeophyllales</taxon>
        <taxon>Gloeophyllaceae</taxon>
        <taxon>Heliocybe</taxon>
    </lineage>
</organism>
<keyword evidence="2" id="KW-1133">Transmembrane helix</keyword>
<dbReference type="AlphaFoldDB" id="A0A5C3N7G5"/>
<comment type="similarity">
    <text evidence="1">Belongs to the SecY/SEC61-alpha family.</text>
</comment>
<gene>
    <name evidence="3" type="ORF">OE88DRAFT_1733740</name>
</gene>
<evidence type="ECO:0000313" key="4">
    <source>
        <dbReference type="Proteomes" id="UP000305948"/>
    </source>
</evidence>
<accession>A0A5C3N7G5</accession>
<evidence type="ECO:0000313" key="3">
    <source>
        <dbReference type="EMBL" id="TFK52737.1"/>
    </source>
</evidence>
<keyword evidence="2" id="KW-0472">Membrane</keyword>
<dbReference type="GO" id="GO:0015031">
    <property type="term" value="P:protein transport"/>
    <property type="evidence" value="ECO:0007669"/>
    <property type="project" value="InterPro"/>
</dbReference>
<dbReference type="STRING" id="5364.A0A5C3N7G5"/>
<dbReference type="Proteomes" id="UP000305948">
    <property type="component" value="Unassembled WGS sequence"/>
</dbReference>
<reference evidence="3 4" key="1">
    <citation type="journal article" date="2019" name="Nat. Ecol. Evol.">
        <title>Megaphylogeny resolves global patterns of mushroom evolution.</title>
        <authorList>
            <person name="Varga T."/>
            <person name="Krizsan K."/>
            <person name="Foldi C."/>
            <person name="Dima B."/>
            <person name="Sanchez-Garcia M."/>
            <person name="Sanchez-Ramirez S."/>
            <person name="Szollosi G.J."/>
            <person name="Szarkandi J.G."/>
            <person name="Papp V."/>
            <person name="Albert L."/>
            <person name="Andreopoulos W."/>
            <person name="Angelini C."/>
            <person name="Antonin V."/>
            <person name="Barry K.W."/>
            <person name="Bougher N.L."/>
            <person name="Buchanan P."/>
            <person name="Buyck B."/>
            <person name="Bense V."/>
            <person name="Catcheside P."/>
            <person name="Chovatia M."/>
            <person name="Cooper J."/>
            <person name="Damon W."/>
            <person name="Desjardin D."/>
            <person name="Finy P."/>
            <person name="Geml J."/>
            <person name="Haridas S."/>
            <person name="Hughes K."/>
            <person name="Justo A."/>
            <person name="Karasinski D."/>
            <person name="Kautmanova I."/>
            <person name="Kiss B."/>
            <person name="Kocsube S."/>
            <person name="Kotiranta H."/>
            <person name="LaButti K.M."/>
            <person name="Lechner B.E."/>
            <person name="Liimatainen K."/>
            <person name="Lipzen A."/>
            <person name="Lukacs Z."/>
            <person name="Mihaltcheva S."/>
            <person name="Morgado L.N."/>
            <person name="Niskanen T."/>
            <person name="Noordeloos M.E."/>
            <person name="Ohm R.A."/>
            <person name="Ortiz-Santana B."/>
            <person name="Ovrebo C."/>
            <person name="Racz N."/>
            <person name="Riley R."/>
            <person name="Savchenko A."/>
            <person name="Shiryaev A."/>
            <person name="Soop K."/>
            <person name="Spirin V."/>
            <person name="Szebenyi C."/>
            <person name="Tomsovsky M."/>
            <person name="Tulloss R.E."/>
            <person name="Uehling J."/>
            <person name="Grigoriev I.V."/>
            <person name="Vagvolgyi C."/>
            <person name="Papp T."/>
            <person name="Martin F.M."/>
            <person name="Miettinen O."/>
            <person name="Hibbett D.S."/>
            <person name="Nagy L.G."/>
        </authorList>
    </citation>
    <scope>NUCLEOTIDE SEQUENCE [LARGE SCALE GENOMIC DNA]</scope>
    <source>
        <strain evidence="3 4">OMC1185</strain>
    </source>
</reference>
<proteinExistence type="inferred from homology"/>
<dbReference type="EMBL" id="ML213508">
    <property type="protein sequence ID" value="TFK52737.1"/>
    <property type="molecule type" value="Genomic_DNA"/>
</dbReference>
<evidence type="ECO:0000256" key="2">
    <source>
        <dbReference type="SAM" id="Phobius"/>
    </source>
</evidence>
<dbReference type="Gene3D" id="1.10.3370.10">
    <property type="entry name" value="SecY subunit domain"/>
    <property type="match status" value="1"/>
</dbReference>